<organism evidence="2 3">
    <name type="scientific">Mycolicibacterium sphagni</name>
    <dbReference type="NCBI Taxonomy" id="1786"/>
    <lineage>
        <taxon>Bacteria</taxon>
        <taxon>Bacillati</taxon>
        <taxon>Actinomycetota</taxon>
        <taxon>Actinomycetes</taxon>
        <taxon>Mycobacteriales</taxon>
        <taxon>Mycobacteriaceae</taxon>
        <taxon>Mycolicibacterium</taxon>
    </lineage>
</organism>
<dbReference type="EMBL" id="VBSB01000005">
    <property type="protein sequence ID" value="NTY59764.1"/>
    <property type="molecule type" value="Genomic_DNA"/>
</dbReference>
<proteinExistence type="predicted"/>
<comment type="caution">
    <text evidence="2">The sequence shown here is derived from an EMBL/GenBank/DDBJ whole genome shotgun (WGS) entry which is preliminary data.</text>
</comment>
<protein>
    <recommendedName>
        <fullName evidence="4">DUF4307 domain-containing protein</fullName>
    </recommendedName>
</protein>
<gene>
    <name evidence="2" type="ORF">FEG63_09385</name>
</gene>
<keyword evidence="1" id="KW-0732">Signal</keyword>
<feature type="chain" id="PRO_5047505316" description="DUF4307 domain-containing protein" evidence="1">
    <location>
        <begin position="20"/>
        <end position="110"/>
    </location>
</feature>
<evidence type="ECO:0000256" key="1">
    <source>
        <dbReference type="SAM" id="SignalP"/>
    </source>
</evidence>
<reference evidence="2 3" key="1">
    <citation type="submission" date="2019-05" db="EMBL/GenBank/DDBJ databases">
        <title>Mycolicibacterium sphagni ENV482 genome assembly.</title>
        <authorList>
            <person name="Chen W."/>
            <person name="Faulkner N.W."/>
            <person name="Hyman M.R."/>
        </authorList>
    </citation>
    <scope>NUCLEOTIDE SEQUENCE [LARGE SCALE GENOMIC DNA]</scope>
    <source>
        <strain evidence="2 3">ENV482</strain>
    </source>
</reference>
<dbReference type="Proteomes" id="UP000708347">
    <property type="component" value="Unassembled WGS sequence"/>
</dbReference>
<sequence>MHMAFALAALAQAACGVLIAPVDVASAEPSAFGTIGQLEAEGYTVNIDRIGSGPLATCVVTSVRNPQTVTRLIRVDNGGRHGGKHGDGHDFDLVEVIVSRSISVSLDCTR</sequence>
<keyword evidence="3" id="KW-1185">Reference proteome</keyword>
<feature type="signal peptide" evidence="1">
    <location>
        <begin position="1"/>
        <end position="19"/>
    </location>
</feature>
<dbReference type="RefSeq" id="WP_205266936.1">
    <property type="nucleotide sequence ID" value="NZ_VBSB01000005.1"/>
</dbReference>
<evidence type="ECO:0000313" key="3">
    <source>
        <dbReference type="Proteomes" id="UP000708347"/>
    </source>
</evidence>
<evidence type="ECO:0000313" key="2">
    <source>
        <dbReference type="EMBL" id="NTY59764.1"/>
    </source>
</evidence>
<evidence type="ECO:0008006" key="4">
    <source>
        <dbReference type="Google" id="ProtNLM"/>
    </source>
</evidence>
<name>A0ABX2JSI8_9MYCO</name>
<accession>A0ABX2JSI8</accession>